<dbReference type="Proteomes" id="UP000317909">
    <property type="component" value="Chromosome"/>
</dbReference>
<dbReference type="PANTHER" id="PTHR42693:SF53">
    <property type="entry name" value="ENDO-4-O-SULFATASE"/>
    <property type="match status" value="1"/>
</dbReference>
<feature type="region of interest" description="Disordered" evidence="5">
    <location>
        <begin position="283"/>
        <end position="302"/>
    </location>
</feature>
<dbReference type="GO" id="GO:0046872">
    <property type="term" value="F:metal ion binding"/>
    <property type="evidence" value="ECO:0007669"/>
    <property type="project" value="UniProtKB-KW"/>
</dbReference>
<feature type="region of interest" description="Disordered" evidence="5">
    <location>
        <begin position="443"/>
        <end position="486"/>
    </location>
</feature>
<dbReference type="EMBL" id="CP036339">
    <property type="protein sequence ID" value="QDT72350.1"/>
    <property type="molecule type" value="Genomic_DNA"/>
</dbReference>
<dbReference type="Gene3D" id="3.40.720.10">
    <property type="entry name" value="Alkaline Phosphatase, subunit A"/>
    <property type="match status" value="1"/>
</dbReference>
<feature type="signal peptide" evidence="6">
    <location>
        <begin position="1"/>
        <end position="24"/>
    </location>
</feature>
<dbReference type="Pfam" id="PF00884">
    <property type="entry name" value="Sulfatase"/>
    <property type="match status" value="1"/>
</dbReference>
<organism evidence="8 9">
    <name type="scientific">Lacipirellula limnantheis</name>
    <dbReference type="NCBI Taxonomy" id="2528024"/>
    <lineage>
        <taxon>Bacteria</taxon>
        <taxon>Pseudomonadati</taxon>
        <taxon>Planctomycetota</taxon>
        <taxon>Planctomycetia</taxon>
        <taxon>Pirellulales</taxon>
        <taxon>Lacipirellulaceae</taxon>
        <taxon>Lacipirellula</taxon>
    </lineage>
</organism>
<sequence precursor="true">MKLLRLASMAAVSLLAADARSLLAANDAITSASKPNIIVIVADDLGYGDLGFQGGKDVPTPNIDSIAQNGVRFTDGYVTGVVCSPTRAGLLTGRYQQRFGHEFNPGGVDQTAGTEVGLPLTESTIADGLKKAGYKTALVGKWHLGSDEKFRPQQRGFDEFYGFLGGAHPYVPNDKNTAGGGPIYRGNEEVEAPAHLTAAFGKEAAAFVEREKGHPFYLQLTFNAVHNPLQPDAEHLARFEKISDPKRRAYAGLLSGLDDAVGQVLKAVRESGQEENTLIFFISDNGGPQQGNGSNNTPLSGDKGTVLEGGIRVPYALQWKGTIPAGSVYTQPVISLDIPATAAALAGASLGAADRPVDGVNLIPFVTGKNAKAPHESLYWRAGPQHAIRRGNYKLRQQAEGTPKLFDVVADVAEQKDLSAAHPDLVEELSAAYAGWDQELAKPLWKGGQGGRKPNAAQRAARIDRREKANAAGKGASKPKQTTGVN</sequence>
<protein>
    <submittedName>
        <fullName evidence="8">Arylsulfatase</fullName>
        <ecNumber evidence="8">3.1.6.1</ecNumber>
    </submittedName>
</protein>
<dbReference type="OrthoDB" id="9783154at2"/>
<dbReference type="Gene3D" id="3.30.1120.10">
    <property type="match status" value="1"/>
</dbReference>
<evidence type="ECO:0000256" key="1">
    <source>
        <dbReference type="ARBA" id="ARBA00008779"/>
    </source>
</evidence>
<evidence type="ECO:0000259" key="7">
    <source>
        <dbReference type="Pfam" id="PF00884"/>
    </source>
</evidence>
<evidence type="ECO:0000313" key="9">
    <source>
        <dbReference type="Proteomes" id="UP000317909"/>
    </source>
</evidence>
<feature type="chain" id="PRO_5022003951" evidence="6">
    <location>
        <begin position="25"/>
        <end position="486"/>
    </location>
</feature>
<keyword evidence="6" id="KW-0732">Signal</keyword>
<accession>A0A517TVE3</accession>
<dbReference type="EC" id="3.1.6.1" evidence="8"/>
<evidence type="ECO:0000256" key="6">
    <source>
        <dbReference type="SAM" id="SignalP"/>
    </source>
</evidence>
<dbReference type="InterPro" id="IPR017850">
    <property type="entry name" value="Alkaline_phosphatase_core_sf"/>
</dbReference>
<feature type="compositionally biased region" description="Low complexity" evidence="5">
    <location>
        <begin position="285"/>
        <end position="296"/>
    </location>
</feature>
<dbReference type="InterPro" id="IPR024607">
    <property type="entry name" value="Sulfatase_CS"/>
</dbReference>
<dbReference type="InterPro" id="IPR050738">
    <property type="entry name" value="Sulfatase"/>
</dbReference>
<feature type="domain" description="Sulfatase N-terminal" evidence="7">
    <location>
        <begin position="35"/>
        <end position="348"/>
    </location>
</feature>
<evidence type="ECO:0000313" key="8">
    <source>
        <dbReference type="EMBL" id="QDT72350.1"/>
    </source>
</evidence>
<evidence type="ECO:0000256" key="4">
    <source>
        <dbReference type="ARBA" id="ARBA00022837"/>
    </source>
</evidence>
<evidence type="ECO:0000256" key="3">
    <source>
        <dbReference type="ARBA" id="ARBA00022801"/>
    </source>
</evidence>
<dbReference type="KEGG" id="llh:I41_15230"/>
<proteinExistence type="inferred from homology"/>
<reference evidence="8 9" key="1">
    <citation type="submission" date="2019-02" db="EMBL/GenBank/DDBJ databases">
        <title>Deep-cultivation of Planctomycetes and their phenomic and genomic characterization uncovers novel biology.</title>
        <authorList>
            <person name="Wiegand S."/>
            <person name="Jogler M."/>
            <person name="Boedeker C."/>
            <person name="Pinto D."/>
            <person name="Vollmers J."/>
            <person name="Rivas-Marin E."/>
            <person name="Kohn T."/>
            <person name="Peeters S.H."/>
            <person name="Heuer A."/>
            <person name="Rast P."/>
            <person name="Oberbeckmann S."/>
            <person name="Bunk B."/>
            <person name="Jeske O."/>
            <person name="Meyerdierks A."/>
            <person name="Storesund J.E."/>
            <person name="Kallscheuer N."/>
            <person name="Luecker S."/>
            <person name="Lage O.M."/>
            <person name="Pohl T."/>
            <person name="Merkel B.J."/>
            <person name="Hornburger P."/>
            <person name="Mueller R.-W."/>
            <person name="Bruemmer F."/>
            <person name="Labrenz M."/>
            <person name="Spormann A.M."/>
            <person name="Op den Camp H."/>
            <person name="Overmann J."/>
            <person name="Amann R."/>
            <person name="Jetten M.S.M."/>
            <person name="Mascher T."/>
            <person name="Medema M.H."/>
            <person name="Devos D.P."/>
            <person name="Kaster A.-K."/>
            <person name="Ovreas L."/>
            <person name="Rohde M."/>
            <person name="Galperin M.Y."/>
            <person name="Jogler C."/>
        </authorList>
    </citation>
    <scope>NUCLEOTIDE SEQUENCE [LARGE SCALE GENOMIC DNA]</scope>
    <source>
        <strain evidence="8 9">I41</strain>
    </source>
</reference>
<name>A0A517TVE3_9BACT</name>
<evidence type="ECO:0000256" key="5">
    <source>
        <dbReference type="SAM" id="MobiDB-lite"/>
    </source>
</evidence>
<keyword evidence="4" id="KW-0106">Calcium</keyword>
<dbReference type="RefSeq" id="WP_145431929.1">
    <property type="nucleotide sequence ID" value="NZ_CP036339.1"/>
</dbReference>
<dbReference type="PROSITE" id="PS00149">
    <property type="entry name" value="SULFATASE_2"/>
    <property type="match status" value="1"/>
</dbReference>
<gene>
    <name evidence="8" type="primary">atsA_8</name>
    <name evidence="8" type="ORF">I41_15230</name>
</gene>
<dbReference type="GO" id="GO:0004065">
    <property type="term" value="F:arylsulfatase activity"/>
    <property type="evidence" value="ECO:0007669"/>
    <property type="project" value="UniProtKB-EC"/>
</dbReference>
<keyword evidence="2" id="KW-0479">Metal-binding</keyword>
<keyword evidence="3 8" id="KW-0378">Hydrolase</keyword>
<dbReference type="SUPFAM" id="SSF53649">
    <property type="entry name" value="Alkaline phosphatase-like"/>
    <property type="match status" value="1"/>
</dbReference>
<keyword evidence="9" id="KW-1185">Reference proteome</keyword>
<dbReference type="InterPro" id="IPR000917">
    <property type="entry name" value="Sulfatase_N"/>
</dbReference>
<dbReference type="PANTHER" id="PTHR42693">
    <property type="entry name" value="ARYLSULFATASE FAMILY MEMBER"/>
    <property type="match status" value="1"/>
</dbReference>
<dbReference type="AlphaFoldDB" id="A0A517TVE3"/>
<comment type="similarity">
    <text evidence="1">Belongs to the sulfatase family.</text>
</comment>
<evidence type="ECO:0000256" key="2">
    <source>
        <dbReference type="ARBA" id="ARBA00022723"/>
    </source>
</evidence>